<keyword evidence="3" id="KW-0472">Membrane</keyword>
<feature type="coiled-coil region" evidence="1">
    <location>
        <begin position="252"/>
        <end position="283"/>
    </location>
</feature>
<evidence type="ECO:0000313" key="6">
    <source>
        <dbReference type="Proteomes" id="UP001146793"/>
    </source>
</evidence>
<dbReference type="InterPro" id="IPR046347">
    <property type="entry name" value="bZIP_sf"/>
</dbReference>
<feature type="domain" description="BZIP" evidence="4">
    <location>
        <begin position="220"/>
        <end position="283"/>
    </location>
</feature>
<feature type="transmembrane region" description="Helical" evidence="3">
    <location>
        <begin position="380"/>
        <end position="398"/>
    </location>
</feature>
<dbReference type="Gene3D" id="1.20.5.170">
    <property type="match status" value="1"/>
</dbReference>
<accession>A0AAV7ZGH6</accession>
<keyword evidence="3" id="KW-0812">Transmembrane</keyword>
<gene>
    <name evidence="5" type="ORF">M0812_16037</name>
</gene>
<evidence type="ECO:0000256" key="1">
    <source>
        <dbReference type="SAM" id="Coils"/>
    </source>
</evidence>
<dbReference type="EMBL" id="JANTQA010000032">
    <property type="protein sequence ID" value="KAJ3439991.1"/>
    <property type="molecule type" value="Genomic_DNA"/>
</dbReference>
<comment type="caution">
    <text evidence="5">The sequence shown here is derived from an EMBL/GenBank/DDBJ whole genome shotgun (WGS) entry which is preliminary data.</text>
</comment>
<sequence length="552" mass="63969">MSSYNFTCLDLNESSDLLFPEMESLSFTFDQLDKNLLKDNFFHIKTETETETEKEKENLTTTLSRNTMTEINLNKGEQPVLDYSSPSSSIELVSSSPLTGEYDMYSPEPILQNFEIQNNNKKEEVSKKQKEKETQQQKEKGREKEEKEEKEKKRSKYIIKKYIKKTKSKRKRRRKIKNKLNKMNNELIRSKTELSQGAIEERQKLIKISNVKEVRKMDATEKYLRRLEKNRLSAKKAREKKKNYWSNLETNYQLVSQENHELKRQLQAKDEELQMLRDLLKKQQNFKNMNQNGNCHNGSQFLPTNNKLDLEIDSHYANDQGSDNSNFNSKKQTLRNSLLRLTTIPNQTLLNQDQDQDQQNEQSLGSDVLSSKGHSRKERIMAGTLFLFIIFFGIAYNWSNNENTITINTGTLKTDLSDHSIKIVPNRNLVSYSNDLTIPNRPSMDSSLPFSKNYHPNSRANSNSHTQSAIITPKEKRQIEAPPSVRSIPTKSESVPEQEQDRGQEKETEPESESDVHARLDGDDYILITPPKDIADIEQNKVGQSIKITGVE</sequence>
<evidence type="ECO:0000259" key="4">
    <source>
        <dbReference type="PROSITE" id="PS50217"/>
    </source>
</evidence>
<dbReference type="PROSITE" id="PS50217">
    <property type="entry name" value="BZIP"/>
    <property type="match status" value="1"/>
</dbReference>
<protein>
    <submittedName>
        <fullName evidence="5">Cyclic-amp response element binding protein</fullName>
    </submittedName>
</protein>
<evidence type="ECO:0000256" key="3">
    <source>
        <dbReference type="SAM" id="Phobius"/>
    </source>
</evidence>
<dbReference type="AlphaFoldDB" id="A0AAV7ZGH6"/>
<feature type="compositionally biased region" description="Basic and acidic residues" evidence="2">
    <location>
        <begin position="499"/>
        <end position="522"/>
    </location>
</feature>
<feature type="compositionally biased region" description="Polar residues" evidence="2">
    <location>
        <begin position="487"/>
        <end position="497"/>
    </location>
</feature>
<evidence type="ECO:0000256" key="2">
    <source>
        <dbReference type="SAM" id="MobiDB-lite"/>
    </source>
</evidence>
<feature type="compositionally biased region" description="Low complexity" evidence="2">
    <location>
        <begin position="350"/>
        <end position="364"/>
    </location>
</feature>
<dbReference type="GO" id="GO:0003700">
    <property type="term" value="F:DNA-binding transcription factor activity"/>
    <property type="evidence" value="ECO:0007669"/>
    <property type="project" value="InterPro"/>
</dbReference>
<reference evidence="5" key="1">
    <citation type="submission" date="2022-08" db="EMBL/GenBank/DDBJ databases">
        <title>Novel sulphate-reducing endosymbionts in the free-living metamonad Anaeramoeba.</title>
        <authorList>
            <person name="Jerlstrom-Hultqvist J."/>
            <person name="Cepicka I."/>
            <person name="Gallot-Lavallee L."/>
            <person name="Salas-Leiva D."/>
            <person name="Curtis B.A."/>
            <person name="Zahonova K."/>
            <person name="Pipaliya S."/>
            <person name="Dacks J."/>
            <person name="Roger A.J."/>
        </authorList>
    </citation>
    <scope>NUCLEOTIDE SEQUENCE</scope>
    <source>
        <strain evidence="5">Busselton2</strain>
    </source>
</reference>
<proteinExistence type="predicted"/>
<keyword evidence="3" id="KW-1133">Transmembrane helix</keyword>
<dbReference type="PROSITE" id="PS00036">
    <property type="entry name" value="BZIP_BASIC"/>
    <property type="match status" value="1"/>
</dbReference>
<feature type="region of interest" description="Disordered" evidence="2">
    <location>
        <begin position="433"/>
        <end position="524"/>
    </location>
</feature>
<dbReference type="Pfam" id="PF00170">
    <property type="entry name" value="bZIP_1"/>
    <property type="match status" value="1"/>
</dbReference>
<organism evidence="5 6">
    <name type="scientific">Anaeramoeba flamelloides</name>
    <dbReference type="NCBI Taxonomy" id="1746091"/>
    <lineage>
        <taxon>Eukaryota</taxon>
        <taxon>Metamonada</taxon>
        <taxon>Anaeramoebidae</taxon>
        <taxon>Anaeramoeba</taxon>
    </lineage>
</organism>
<feature type="region of interest" description="Disordered" evidence="2">
    <location>
        <begin position="121"/>
        <end position="151"/>
    </location>
</feature>
<dbReference type="InterPro" id="IPR004827">
    <property type="entry name" value="bZIP"/>
</dbReference>
<keyword evidence="1" id="KW-0175">Coiled coil</keyword>
<feature type="region of interest" description="Disordered" evidence="2">
    <location>
        <begin position="350"/>
        <end position="373"/>
    </location>
</feature>
<name>A0AAV7ZGH6_9EUKA</name>
<dbReference type="CDD" id="cd14687">
    <property type="entry name" value="bZIP_ATF2"/>
    <property type="match status" value="1"/>
</dbReference>
<dbReference type="SMART" id="SM00338">
    <property type="entry name" value="BRLZ"/>
    <property type="match status" value="1"/>
</dbReference>
<dbReference type="SUPFAM" id="SSF57959">
    <property type="entry name" value="Leucine zipper domain"/>
    <property type="match status" value="1"/>
</dbReference>
<evidence type="ECO:0000313" key="5">
    <source>
        <dbReference type="EMBL" id="KAJ3439991.1"/>
    </source>
</evidence>
<dbReference type="Proteomes" id="UP001146793">
    <property type="component" value="Unassembled WGS sequence"/>
</dbReference>
<feature type="compositionally biased region" description="Polar residues" evidence="2">
    <location>
        <begin position="443"/>
        <end position="470"/>
    </location>
</feature>